<dbReference type="EMBL" id="FZQP02003278">
    <property type="protein sequence ID" value="VVC97691.1"/>
    <property type="molecule type" value="Genomic_DNA"/>
</dbReference>
<sequence length="74" mass="8742">MTTFNDDNPSAESCGVQINHWLQEFFKLSLTPNTQLQLVWTSQLSVLKVIRHINKIFKRKTERKFQTSVHIIKQ</sequence>
<accession>A0A5E4QJ25</accession>
<gene>
    <name evidence="1" type="ORF">LSINAPIS_LOCUS8918</name>
</gene>
<protein>
    <submittedName>
        <fullName evidence="1">Uncharacterized protein</fullName>
    </submittedName>
</protein>
<dbReference type="AlphaFoldDB" id="A0A5E4QJ25"/>
<evidence type="ECO:0000313" key="1">
    <source>
        <dbReference type="EMBL" id="VVC97691.1"/>
    </source>
</evidence>
<keyword evidence="2" id="KW-1185">Reference proteome</keyword>
<proteinExistence type="predicted"/>
<name>A0A5E4QJ25_9NEOP</name>
<reference evidence="1 2" key="1">
    <citation type="submission" date="2017-07" db="EMBL/GenBank/DDBJ databases">
        <authorList>
            <person name="Talla V."/>
            <person name="Backstrom N."/>
        </authorList>
    </citation>
    <scope>NUCLEOTIDE SEQUENCE [LARGE SCALE GENOMIC DNA]</scope>
</reference>
<dbReference type="Proteomes" id="UP000324832">
    <property type="component" value="Unassembled WGS sequence"/>
</dbReference>
<evidence type="ECO:0000313" key="2">
    <source>
        <dbReference type="Proteomes" id="UP000324832"/>
    </source>
</evidence>
<organism evidence="1 2">
    <name type="scientific">Leptidea sinapis</name>
    <dbReference type="NCBI Taxonomy" id="189913"/>
    <lineage>
        <taxon>Eukaryota</taxon>
        <taxon>Metazoa</taxon>
        <taxon>Ecdysozoa</taxon>
        <taxon>Arthropoda</taxon>
        <taxon>Hexapoda</taxon>
        <taxon>Insecta</taxon>
        <taxon>Pterygota</taxon>
        <taxon>Neoptera</taxon>
        <taxon>Endopterygota</taxon>
        <taxon>Lepidoptera</taxon>
        <taxon>Glossata</taxon>
        <taxon>Ditrysia</taxon>
        <taxon>Papilionoidea</taxon>
        <taxon>Pieridae</taxon>
        <taxon>Dismorphiinae</taxon>
        <taxon>Leptidea</taxon>
    </lineage>
</organism>